<dbReference type="Pfam" id="PF02875">
    <property type="entry name" value="Mur_ligase_C"/>
    <property type="match status" value="1"/>
</dbReference>
<keyword evidence="4 7" id="KW-0573">Peptidoglycan synthesis</keyword>
<dbReference type="HAMAP" id="MF_00208">
    <property type="entry name" value="MurE"/>
    <property type="match status" value="1"/>
</dbReference>
<comment type="similarity">
    <text evidence="1 7">Belongs to the MurCDEF family. MurE subfamily.</text>
</comment>
<feature type="binding site" evidence="7">
    <location>
        <position position="36"/>
    </location>
    <ligand>
        <name>UDP-N-acetyl-alpha-D-muramoyl-L-alanyl-D-glutamate</name>
        <dbReference type="ChEBI" id="CHEBI:83900"/>
    </ligand>
</feature>
<feature type="modified residue" description="N6-carboxylysine" evidence="7">
    <location>
        <position position="228"/>
    </location>
</feature>
<feature type="binding site" evidence="7">
    <location>
        <begin position="161"/>
        <end position="162"/>
    </location>
    <ligand>
        <name>UDP-N-acetyl-alpha-D-muramoyl-L-alanyl-D-glutamate</name>
        <dbReference type="ChEBI" id="CHEBI:83900"/>
    </ligand>
</feature>
<feature type="binding site" evidence="7">
    <location>
        <position position="194"/>
    </location>
    <ligand>
        <name>UDP-N-acetyl-alpha-D-muramoyl-L-alanyl-D-glutamate</name>
        <dbReference type="ChEBI" id="CHEBI:83900"/>
    </ligand>
</feature>
<evidence type="ECO:0000256" key="6">
    <source>
        <dbReference type="ARBA" id="ARBA00023316"/>
    </source>
</evidence>
<dbReference type="InterPro" id="IPR036565">
    <property type="entry name" value="Mur-like_cat_sf"/>
</dbReference>
<dbReference type="Pfam" id="PF08245">
    <property type="entry name" value="Mur_ligase_M"/>
    <property type="match status" value="1"/>
</dbReference>
<dbReference type="GO" id="GO:0051301">
    <property type="term" value="P:cell division"/>
    <property type="evidence" value="ECO:0007669"/>
    <property type="project" value="UniProtKB-KW"/>
</dbReference>
<dbReference type="Gene3D" id="3.40.1190.10">
    <property type="entry name" value="Mur-like, catalytic domain"/>
    <property type="match status" value="1"/>
</dbReference>
<comment type="catalytic activity">
    <reaction evidence="7">
        <text>UDP-N-acetyl-alpha-D-muramoyl-L-alanyl-D-glutamate + meso-2,6-diaminopimelate + ATP = UDP-N-acetyl-alpha-D-muramoyl-L-alanyl-gamma-D-glutamyl-meso-2,6-diaminopimelate + ADP + phosphate + H(+)</text>
        <dbReference type="Rhea" id="RHEA:23676"/>
        <dbReference type="ChEBI" id="CHEBI:15378"/>
        <dbReference type="ChEBI" id="CHEBI:30616"/>
        <dbReference type="ChEBI" id="CHEBI:43474"/>
        <dbReference type="ChEBI" id="CHEBI:57791"/>
        <dbReference type="ChEBI" id="CHEBI:83900"/>
        <dbReference type="ChEBI" id="CHEBI:83905"/>
        <dbReference type="ChEBI" id="CHEBI:456216"/>
        <dbReference type="EC" id="6.3.2.13"/>
    </reaction>
</comment>
<dbReference type="GO" id="GO:0008360">
    <property type="term" value="P:regulation of cell shape"/>
    <property type="evidence" value="ECO:0007669"/>
    <property type="project" value="UniProtKB-KW"/>
</dbReference>
<evidence type="ECO:0000256" key="1">
    <source>
        <dbReference type="ARBA" id="ARBA00005898"/>
    </source>
</evidence>
<keyword evidence="6 7" id="KW-0961">Cell wall biogenesis/degradation</keyword>
<evidence type="ECO:0000256" key="8">
    <source>
        <dbReference type="RuleBase" id="RU004135"/>
    </source>
</evidence>
<evidence type="ECO:0000259" key="9">
    <source>
        <dbReference type="Pfam" id="PF01225"/>
    </source>
</evidence>
<evidence type="ECO:0000259" key="10">
    <source>
        <dbReference type="Pfam" id="PF02875"/>
    </source>
</evidence>
<evidence type="ECO:0000256" key="2">
    <source>
        <dbReference type="ARBA" id="ARBA00022618"/>
    </source>
</evidence>
<organism evidence="12 13">
    <name type="scientific">Actinomadura namibiensis</name>
    <dbReference type="NCBI Taxonomy" id="182080"/>
    <lineage>
        <taxon>Bacteria</taxon>
        <taxon>Bacillati</taxon>
        <taxon>Actinomycetota</taxon>
        <taxon>Actinomycetes</taxon>
        <taxon>Streptosporangiales</taxon>
        <taxon>Thermomonosporaceae</taxon>
        <taxon>Actinomadura</taxon>
    </lineage>
</organism>
<dbReference type="InterPro" id="IPR004101">
    <property type="entry name" value="Mur_ligase_C"/>
</dbReference>
<dbReference type="AlphaFoldDB" id="A0A7W3QNL5"/>
<dbReference type="PANTHER" id="PTHR23135">
    <property type="entry name" value="MUR LIGASE FAMILY MEMBER"/>
    <property type="match status" value="1"/>
</dbReference>
<feature type="domain" description="Mur ligase central" evidence="11">
    <location>
        <begin position="117"/>
        <end position="318"/>
    </location>
</feature>
<dbReference type="InterPro" id="IPR036615">
    <property type="entry name" value="Mur_ligase_C_dom_sf"/>
</dbReference>
<dbReference type="NCBIfam" id="TIGR01085">
    <property type="entry name" value="murE"/>
    <property type="match status" value="1"/>
</dbReference>
<comment type="function">
    <text evidence="7">Catalyzes the addition of meso-diaminopimelic acid to the nucleotide precursor UDP-N-acetylmuramoyl-L-alanyl-D-glutamate (UMAG) in the biosynthesis of bacterial cell-wall peptidoglycan.</text>
</comment>
<evidence type="ECO:0000259" key="11">
    <source>
        <dbReference type="Pfam" id="PF08245"/>
    </source>
</evidence>
<dbReference type="UniPathway" id="UPA00219"/>
<dbReference type="GO" id="GO:0008765">
    <property type="term" value="F:UDP-N-acetylmuramoylalanyl-D-glutamate-2,6-diaminopimelate ligase activity"/>
    <property type="evidence" value="ECO:0007669"/>
    <property type="project" value="UniProtKB-UniRule"/>
</dbReference>
<comment type="caution">
    <text evidence="12">The sequence shown here is derived from an EMBL/GenBank/DDBJ whole genome shotgun (WGS) entry which is preliminary data.</text>
</comment>
<dbReference type="Gene3D" id="3.40.1390.10">
    <property type="entry name" value="MurE/MurF, N-terminal domain"/>
    <property type="match status" value="1"/>
</dbReference>
<protein>
    <recommendedName>
        <fullName evidence="7">UDP-N-acetylmuramoyl-L-alanyl-D-glutamate--2,6-diaminopimelate ligase</fullName>
        <ecNumber evidence="7">6.3.2.13</ecNumber>
    </recommendedName>
    <alternativeName>
        <fullName evidence="7">Meso-A2pm-adding enzyme</fullName>
    </alternativeName>
    <alternativeName>
        <fullName evidence="7">Meso-diaminopimelate-adding enzyme</fullName>
    </alternativeName>
    <alternativeName>
        <fullName evidence="7">UDP-MurNAc-L-Ala-D-Glu:meso-diaminopimelate ligase</fullName>
    </alternativeName>
    <alternativeName>
        <fullName evidence="7">UDP-MurNAc-tripeptide synthetase</fullName>
    </alternativeName>
    <alternativeName>
        <fullName evidence="7">UDP-N-acetylmuramyl-tripeptide synthetase</fullName>
    </alternativeName>
</protein>
<comment type="cofactor">
    <cofactor evidence="7">
        <name>Mg(2+)</name>
        <dbReference type="ChEBI" id="CHEBI:18420"/>
    </cofactor>
</comment>
<keyword evidence="5 7" id="KW-0131">Cell cycle</keyword>
<sequence length="511" mass="53299">MRPTSTSARPLSDLATLLGAQGDPGPTEVTGITHDSRAVLPGDVYAALPGARAHGAQFAGQAAAAGAAAVLTDEEGRERAAAAGLPVLVVPDVRAVLGRAAAWVYGEPATDVTLIGVTGTSGKTTSVYLLEAGLRGAGVETGVVGTVEMRIKDRRVPSALTTPESTDLHALFAMMREQGVGAAAMEVSSHALAQGRVGGARYEVSIFTNLSQDHLDYHPTMEDYFAAKAKLFTPEYTSTGVINIDDRWGRELTRIATVPVTTFSAEGDPGADWRAQDVRLGSDGSVFRVVGPGGVEADASVQLPGPFNVANALGAIVALVEAGIPLQTAVQGVGTMTGVPGRLERVDEGQDFVVLVDYAHKPGAVEAVLNTLRPVTEGRLAIVLGCGGDRDRAKRPLMGEIAARLADMAYFTNDNPRSEDPLAILTAMVEGGLKVPRAQRAHVVVEPDRAAAIELAVGRARRGDVIVVAGKGHEQGQYVAGEVFAFDDREVVREALRRTALAPTRGDGTQA</sequence>
<dbReference type="InterPro" id="IPR013221">
    <property type="entry name" value="Mur_ligase_cen"/>
</dbReference>
<dbReference type="PANTHER" id="PTHR23135:SF4">
    <property type="entry name" value="UDP-N-ACETYLMURAMOYL-L-ALANYL-D-GLUTAMATE--2,6-DIAMINOPIMELATE LIGASE MURE HOMOLOG, CHLOROPLASTIC"/>
    <property type="match status" value="1"/>
</dbReference>
<keyword evidence="2 7" id="KW-0132">Cell division</keyword>
<keyword evidence="13" id="KW-1185">Reference proteome</keyword>
<name>A0A7W3QNL5_ACTNM</name>
<evidence type="ECO:0000313" key="12">
    <source>
        <dbReference type="EMBL" id="MBA8953729.1"/>
    </source>
</evidence>
<feature type="binding site" evidence="7">
    <location>
        <position position="188"/>
    </location>
    <ligand>
        <name>UDP-N-acetyl-alpha-D-muramoyl-L-alanyl-D-glutamate</name>
        <dbReference type="ChEBI" id="CHEBI:83900"/>
    </ligand>
</feature>
<dbReference type="NCBIfam" id="NF001126">
    <property type="entry name" value="PRK00139.1-4"/>
    <property type="match status" value="1"/>
</dbReference>
<feature type="domain" description="Mur ligase N-terminal catalytic" evidence="9">
    <location>
        <begin position="28"/>
        <end position="102"/>
    </location>
</feature>
<dbReference type="SUPFAM" id="SSF63418">
    <property type="entry name" value="MurE/MurF N-terminal domain"/>
    <property type="match status" value="1"/>
</dbReference>
<feature type="binding site" evidence="7">
    <location>
        <position position="474"/>
    </location>
    <ligand>
        <name>meso-2,6-diaminopimelate</name>
        <dbReference type="ChEBI" id="CHEBI:57791"/>
    </ligand>
</feature>
<dbReference type="SUPFAM" id="SSF53244">
    <property type="entry name" value="MurD-like peptide ligases, peptide-binding domain"/>
    <property type="match status" value="1"/>
</dbReference>
<dbReference type="GO" id="GO:0009252">
    <property type="term" value="P:peptidoglycan biosynthetic process"/>
    <property type="evidence" value="ECO:0007669"/>
    <property type="project" value="UniProtKB-UniRule"/>
</dbReference>
<comment type="caution">
    <text evidence="7">Lacks conserved residue(s) required for the propagation of feature annotation.</text>
</comment>
<dbReference type="RefSeq" id="WP_182845888.1">
    <property type="nucleotide sequence ID" value="NZ_BAAALP010000056.1"/>
</dbReference>
<keyword evidence="3 7" id="KW-0133">Cell shape</keyword>
<dbReference type="NCBIfam" id="NF001124">
    <property type="entry name" value="PRK00139.1-2"/>
    <property type="match status" value="1"/>
</dbReference>
<evidence type="ECO:0000256" key="5">
    <source>
        <dbReference type="ARBA" id="ARBA00023306"/>
    </source>
</evidence>
<proteinExistence type="inferred from homology"/>
<comment type="PTM">
    <text evidence="7">Carboxylation is probably crucial for Mg(2+) binding and, consequently, for the gamma-phosphate positioning of ATP.</text>
</comment>
<gene>
    <name evidence="7" type="primary">murE</name>
    <name evidence="12" type="ORF">HNR61_005382</name>
</gene>
<comment type="subcellular location">
    <subcellularLocation>
        <location evidence="7 8">Cytoplasm</location>
    </subcellularLocation>
</comment>
<accession>A0A7W3QNL5</accession>
<dbReference type="GO" id="GO:0005524">
    <property type="term" value="F:ATP binding"/>
    <property type="evidence" value="ECO:0007669"/>
    <property type="project" value="UniProtKB-UniRule"/>
</dbReference>
<dbReference type="EMBL" id="JACJIA010000007">
    <property type="protein sequence ID" value="MBA8953729.1"/>
    <property type="molecule type" value="Genomic_DNA"/>
</dbReference>
<evidence type="ECO:0000256" key="7">
    <source>
        <dbReference type="HAMAP-Rule" id="MF_00208"/>
    </source>
</evidence>
<feature type="short sequence motif" description="Meso-diaminopimelate recognition motif" evidence="7">
    <location>
        <begin position="414"/>
        <end position="417"/>
    </location>
</feature>
<feature type="binding site" evidence="7">
    <location>
        <position position="470"/>
    </location>
    <ligand>
        <name>meso-2,6-diaminopimelate</name>
        <dbReference type="ChEBI" id="CHEBI:57791"/>
    </ligand>
</feature>
<dbReference type="Gene3D" id="3.90.190.20">
    <property type="entry name" value="Mur ligase, C-terminal domain"/>
    <property type="match status" value="1"/>
</dbReference>
<comment type="pathway">
    <text evidence="7 8">Cell wall biogenesis; peptidoglycan biosynthesis.</text>
</comment>
<feature type="binding site" evidence="7">
    <location>
        <position position="196"/>
    </location>
    <ligand>
        <name>UDP-N-acetyl-alpha-D-muramoyl-L-alanyl-D-glutamate</name>
        <dbReference type="ChEBI" id="CHEBI:83900"/>
    </ligand>
</feature>
<dbReference type="GO" id="GO:0005737">
    <property type="term" value="C:cytoplasm"/>
    <property type="evidence" value="ECO:0007669"/>
    <property type="project" value="UniProtKB-SubCell"/>
</dbReference>
<keyword evidence="7" id="KW-0547">Nucleotide-binding</keyword>
<dbReference type="InterPro" id="IPR005761">
    <property type="entry name" value="UDP-N-AcMur-Glu-dNH2Pim_ligase"/>
</dbReference>
<dbReference type="GO" id="GO:0000287">
    <property type="term" value="F:magnesium ion binding"/>
    <property type="evidence" value="ECO:0007669"/>
    <property type="project" value="UniProtKB-UniRule"/>
</dbReference>
<dbReference type="InterPro" id="IPR000713">
    <property type="entry name" value="Mur_ligase_N"/>
</dbReference>
<keyword evidence="7 12" id="KW-0436">Ligase</keyword>
<feature type="domain" description="Mur ligase C-terminal" evidence="10">
    <location>
        <begin position="341"/>
        <end position="472"/>
    </location>
</feature>
<dbReference type="EC" id="6.3.2.13" evidence="7"/>
<keyword evidence="7" id="KW-0460">Magnesium</keyword>
<dbReference type="Pfam" id="PF01225">
    <property type="entry name" value="Mur_ligase"/>
    <property type="match status" value="1"/>
</dbReference>
<feature type="binding site" evidence="7">
    <location>
        <position position="390"/>
    </location>
    <ligand>
        <name>meso-2,6-diaminopimelate</name>
        <dbReference type="ChEBI" id="CHEBI:57791"/>
    </ligand>
</feature>
<evidence type="ECO:0000256" key="3">
    <source>
        <dbReference type="ARBA" id="ARBA00022960"/>
    </source>
</evidence>
<evidence type="ECO:0000256" key="4">
    <source>
        <dbReference type="ARBA" id="ARBA00022984"/>
    </source>
</evidence>
<keyword evidence="7" id="KW-0963">Cytoplasm</keyword>
<dbReference type="SUPFAM" id="SSF53623">
    <property type="entry name" value="MurD-like peptide ligases, catalytic domain"/>
    <property type="match status" value="1"/>
</dbReference>
<dbReference type="InterPro" id="IPR035911">
    <property type="entry name" value="MurE/MurF_N"/>
</dbReference>
<evidence type="ECO:0000313" key="13">
    <source>
        <dbReference type="Proteomes" id="UP000572680"/>
    </source>
</evidence>
<feature type="binding site" evidence="7">
    <location>
        <begin position="119"/>
        <end position="125"/>
    </location>
    <ligand>
        <name>ATP</name>
        <dbReference type="ChEBI" id="CHEBI:30616"/>
    </ligand>
</feature>
<keyword evidence="7" id="KW-0067">ATP-binding</keyword>
<reference evidence="12 13" key="1">
    <citation type="submission" date="2020-08" db="EMBL/GenBank/DDBJ databases">
        <title>Genomic Encyclopedia of Type Strains, Phase IV (KMG-IV): sequencing the most valuable type-strain genomes for metagenomic binning, comparative biology and taxonomic classification.</title>
        <authorList>
            <person name="Goeker M."/>
        </authorList>
    </citation>
    <scope>NUCLEOTIDE SEQUENCE [LARGE SCALE GENOMIC DNA]</scope>
    <source>
        <strain evidence="12 13">DSM 44197</strain>
    </source>
</reference>
<dbReference type="Proteomes" id="UP000572680">
    <property type="component" value="Unassembled WGS sequence"/>
</dbReference>
<feature type="binding site" evidence="7">
    <location>
        <begin position="414"/>
        <end position="417"/>
    </location>
    <ligand>
        <name>meso-2,6-diaminopimelate</name>
        <dbReference type="ChEBI" id="CHEBI:57791"/>
    </ligand>
</feature>
<dbReference type="GO" id="GO:0071555">
    <property type="term" value="P:cell wall organization"/>
    <property type="evidence" value="ECO:0007669"/>
    <property type="project" value="UniProtKB-KW"/>
</dbReference>